<dbReference type="Proteomes" id="UP000271188">
    <property type="component" value="Chromosome"/>
</dbReference>
<proteinExistence type="predicted"/>
<reference evidence="5 6" key="2">
    <citation type="journal article" date="2019" name="Vet. Microbiol.">
        <title>Genetic characterization of susceptible and multi-drug resistant Mannheimia haemolytica isolated from high-risk stocker calves prior to and after antimicrobial metaphylaxis.</title>
        <authorList>
            <person name="Snyder E.R."/>
            <person name="Alvarez-Narvaez S."/>
            <person name="Credille B.C."/>
        </authorList>
    </citation>
    <scope>NUCLEOTIDE SEQUENCE [LARGE SCALE GENOMIC DNA]</scope>
    <source>
        <strain evidence="3 5">UGA-R5-128-1</strain>
        <strain evidence="2 6">UGA-R7-163-1</strain>
    </source>
</reference>
<protein>
    <submittedName>
        <fullName evidence="3">ParA family protein</fullName>
    </submittedName>
    <submittedName>
        <fullName evidence="4">Sporulation initiation inhibitor protein soj</fullName>
    </submittedName>
</protein>
<evidence type="ECO:0000313" key="4">
    <source>
        <dbReference type="EMBL" id="VEI77708.1"/>
    </source>
</evidence>
<evidence type="ECO:0000259" key="1">
    <source>
        <dbReference type="Pfam" id="PF13614"/>
    </source>
</evidence>
<dbReference type="Proteomes" id="UP000315164">
    <property type="component" value="Unassembled WGS sequence"/>
</dbReference>
<dbReference type="Gene3D" id="3.40.50.300">
    <property type="entry name" value="P-loop containing nucleotide triphosphate hydrolases"/>
    <property type="match status" value="1"/>
</dbReference>
<feature type="domain" description="AAA" evidence="1">
    <location>
        <begin position="13"/>
        <end position="162"/>
    </location>
</feature>
<dbReference type="EMBL" id="LR134495">
    <property type="protein sequence ID" value="VEI77708.1"/>
    <property type="molecule type" value="Genomic_DNA"/>
</dbReference>
<organism evidence="3 5">
    <name type="scientific">Mannheimia haemolytica</name>
    <name type="common">Pasteurella haemolytica</name>
    <dbReference type="NCBI Taxonomy" id="75985"/>
    <lineage>
        <taxon>Bacteria</taxon>
        <taxon>Pseudomonadati</taxon>
        <taxon>Pseudomonadota</taxon>
        <taxon>Gammaproteobacteria</taxon>
        <taxon>Pasteurellales</taxon>
        <taxon>Pasteurellaceae</taxon>
        <taxon>Mannheimia</taxon>
    </lineage>
</organism>
<dbReference type="PANTHER" id="PTHR13696:SF99">
    <property type="entry name" value="COBYRINIC ACID AC-DIAMIDE SYNTHASE"/>
    <property type="match status" value="1"/>
</dbReference>
<dbReference type="AlphaFoldDB" id="A0A249A0X5"/>
<dbReference type="Proteomes" id="UP000318394">
    <property type="component" value="Unassembled WGS sequence"/>
</dbReference>
<accession>A0A249A0X5</accession>
<evidence type="ECO:0000313" key="2">
    <source>
        <dbReference type="EMBL" id="TRB37500.1"/>
    </source>
</evidence>
<dbReference type="InterPro" id="IPR050678">
    <property type="entry name" value="DNA_Partitioning_ATPase"/>
</dbReference>
<evidence type="ECO:0000313" key="5">
    <source>
        <dbReference type="Proteomes" id="UP000315164"/>
    </source>
</evidence>
<gene>
    <name evidence="4" type="primary">soj</name>
    <name evidence="3" type="ORF">FEA53_08160</name>
    <name evidence="2" type="ORF">FEB89_07205</name>
    <name evidence="4" type="ORF">NCTC10643_01592</name>
</gene>
<dbReference type="EMBL" id="VAJB01000015">
    <property type="protein sequence ID" value="TRB74452.1"/>
    <property type="molecule type" value="Genomic_DNA"/>
</dbReference>
<keyword evidence="6" id="KW-1185">Reference proteome</keyword>
<dbReference type="InterPro" id="IPR025669">
    <property type="entry name" value="AAA_dom"/>
</dbReference>
<dbReference type="EMBL" id="VAJI01000012">
    <property type="protein sequence ID" value="TRB37500.1"/>
    <property type="molecule type" value="Genomic_DNA"/>
</dbReference>
<sequence>MKPLQNGTNKPFTITIASTKGGSAKSTNAANIGAFCAEHGLRTLLIDTDTQPTLSSYYELEYQAPGGTYEFLHFKDVDPTHIISRTTIPNLDLIQSNDPSNKISPMLRDSPDGALRFSLLLQKIEGYDVIIIDTRGTRDITVDMSVLAADVLFCPILPHILSAKEFIRGTIGMYQDLETFTAFGFTLPPLKAMINCVDHTKDVKLVSDYLHTLFQNEFDENKTLLEFSVPDRVAYREAATFSKPVYRQSQAEYETISQLCALLMPQFANSHFSA</sequence>
<evidence type="ECO:0000313" key="3">
    <source>
        <dbReference type="EMBL" id="TRB74452.1"/>
    </source>
</evidence>
<dbReference type="PANTHER" id="PTHR13696">
    <property type="entry name" value="P-LOOP CONTAINING NUCLEOSIDE TRIPHOSPHATE HYDROLASE"/>
    <property type="match status" value="1"/>
</dbReference>
<evidence type="ECO:0000313" key="6">
    <source>
        <dbReference type="Proteomes" id="UP000318394"/>
    </source>
</evidence>
<dbReference type="SUPFAM" id="SSF52540">
    <property type="entry name" value="P-loop containing nucleoside triphosphate hydrolases"/>
    <property type="match status" value="1"/>
</dbReference>
<reference evidence="4" key="1">
    <citation type="submission" date="2018-12" db="EMBL/GenBank/DDBJ databases">
        <authorList>
            <consortium name="Pathogen Informatics"/>
        </authorList>
    </citation>
    <scope>NUCLEOTIDE SEQUENCE [LARGE SCALE GENOMIC DNA]</scope>
    <source>
        <strain evidence="4">NCTC10643</strain>
    </source>
</reference>
<dbReference type="CDD" id="cd02042">
    <property type="entry name" value="ParAB_family"/>
    <property type="match status" value="1"/>
</dbReference>
<dbReference type="Pfam" id="PF13614">
    <property type="entry name" value="AAA_31"/>
    <property type="match status" value="1"/>
</dbReference>
<dbReference type="GeneID" id="31488058"/>
<dbReference type="OrthoDB" id="9799330at2"/>
<dbReference type="InterPro" id="IPR027417">
    <property type="entry name" value="P-loop_NTPase"/>
</dbReference>
<dbReference type="RefSeq" id="WP_012340861.1">
    <property type="nucleotide sequence ID" value="NZ_CP017504.1"/>
</dbReference>
<name>A0A249A0X5_MANHA</name>